<keyword evidence="3" id="KW-0998">Cell outer membrane</keyword>
<feature type="domain" description="OmpA-like" evidence="6">
    <location>
        <begin position="379"/>
        <end position="496"/>
    </location>
</feature>
<dbReference type="InterPro" id="IPR050330">
    <property type="entry name" value="Bact_OuterMem_StrucFunc"/>
</dbReference>
<dbReference type="Gene3D" id="2.60.120.260">
    <property type="entry name" value="Galactose-binding domain-like"/>
    <property type="match status" value="1"/>
</dbReference>
<evidence type="ECO:0000259" key="6">
    <source>
        <dbReference type="PROSITE" id="PS51123"/>
    </source>
</evidence>
<reference evidence="8" key="1">
    <citation type="submission" date="2021-03" db="EMBL/GenBank/DDBJ databases">
        <title>Assistant Professor.</title>
        <authorList>
            <person name="Huq M.A."/>
        </authorList>
    </citation>
    <scope>NUCLEOTIDE SEQUENCE [LARGE SCALE GENOMIC DNA]</scope>
    <source>
        <strain evidence="8">MAH-28</strain>
    </source>
</reference>
<evidence type="ECO:0000256" key="4">
    <source>
        <dbReference type="PROSITE-ProRule" id="PRU00473"/>
    </source>
</evidence>
<dbReference type="InterPro" id="IPR036737">
    <property type="entry name" value="OmpA-like_sf"/>
</dbReference>
<evidence type="ECO:0000256" key="5">
    <source>
        <dbReference type="SAM" id="SignalP"/>
    </source>
</evidence>
<organism evidence="7 8">
    <name type="scientific">Chitinophaga chungangae</name>
    <dbReference type="NCBI Taxonomy" id="2821488"/>
    <lineage>
        <taxon>Bacteria</taxon>
        <taxon>Pseudomonadati</taxon>
        <taxon>Bacteroidota</taxon>
        <taxon>Chitinophagia</taxon>
        <taxon>Chitinophagales</taxon>
        <taxon>Chitinophagaceae</taxon>
        <taxon>Chitinophaga</taxon>
    </lineage>
</organism>
<dbReference type="EMBL" id="JAGHKP010000002">
    <property type="protein sequence ID" value="MBO9153094.1"/>
    <property type="molecule type" value="Genomic_DNA"/>
</dbReference>
<dbReference type="PANTHER" id="PTHR30329">
    <property type="entry name" value="STATOR ELEMENT OF FLAGELLAR MOTOR COMPLEX"/>
    <property type="match status" value="1"/>
</dbReference>
<dbReference type="PRINTS" id="PR01021">
    <property type="entry name" value="OMPADOMAIN"/>
</dbReference>
<evidence type="ECO:0000313" key="7">
    <source>
        <dbReference type="EMBL" id="MBO9153094.1"/>
    </source>
</evidence>
<keyword evidence="8" id="KW-1185">Reference proteome</keyword>
<evidence type="ECO:0000256" key="1">
    <source>
        <dbReference type="ARBA" id="ARBA00004442"/>
    </source>
</evidence>
<evidence type="ECO:0000256" key="3">
    <source>
        <dbReference type="ARBA" id="ARBA00023237"/>
    </source>
</evidence>
<dbReference type="Proteomes" id="UP000679126">
    <property type="component" value="Unassembled WGS sequence"/>
</dbReference>
<dbReference type="Gene3D" id="3.30.1330.60">
    <property type="entry name" value="OmpA-like domain"/>
    <property type="match status" value="2"/>
</dbReference>
<feature type="domain" description="OmpA-like" evidence="6">
    <location>
        <begin position="250"/>
        <end position="367"/>
    </location>
</feature>
<gene>
    <name evidence="7" type="ORF">J7I43_12785</name>
</gene>
<dbReference type="PROSITE" id="PS51123">
    <property type="entry name" value="OMPA_2"/>
    <property type="match status" value="2"/>
</dbReference>
<dbReference type="SUPFAM" id="SSF103088">
    <property type="entry name" value="OmpA-like"/>
    <property type="match status" value="2"/>
</dbReference>
<feature type="chain" id="PRO_5045919749" evidence="5">
    <location>
        <begin position="24"/>
        <end position="497"/>
    </location>
</feature>
<evidence type="ECO:0000313" key="8">
    <source>
        <dbReference type="Proteomes" id="UP000679126"/>
    </source>
</evidence>
<comment type="caution">
    <text evidence="7">The sequence shown here is derived from an EMBL/GenBank/DDBJ whole genome shotgun (WGS) entry which is preliminary data.</text>
</comment>
<comment type="subcellular location">
    <subcellularLocation>
        <location evidence="1">Cell outer membrane</location>
    </subcellularLocation>
</comment>
<feature type="signal peptide" evidence="5">
    <location>
        <begin position="1"/>
        <end position="23"/>
    </location>
</feature>
<proteinExistence type="predicted"/>
<dbReference type="CDD" id="cd07185">
    <property type="entry name" value="OmpA_C-like"/>
    <property type="match status" value="1"/>
</dbReference>
<sequence>MKLTYRHILFFIHVLGCFSTAKAQNLIANPSFEDVNICTEYHAPCSPSAWESVAPEHLKMHYLYSQDAMAGTNVVRLVHRQRGMRSYIQAKLLCPLEAGRQYKVTVVAGKDFRGALELGLRLDTGYIYRLSAVSLDTLPPTIVITEKNAVQVKKGDIDFYRMEKVFTAPAKASHLIVGNFAKAVPRGEIDQRESFYIDSIGLEPLESGPLCEGAQQVKDELYAQHRRHTVPPMYFKQEKTKLDIRQGRRNCLTLTVKDESIFTPKGRSRYPDAAARLDSLIRVYDPYAGTKVIVTGYSFKPGTGNYNKILSTVQAQKLKDVLVYRHGFTVDDVEVYGRGSAEPRYDTTTEAGKEENNFVEIEFCLPKPPPEPVVAVAPPPAPDTLVIPDVLFRFNSSELNTKLYDALDSLVARIPRNDTIQLQILGYTDNVGTEAYNLNLSRMRAAAVAKYLEGKGLEKYIRHVSGLGETAPVAPNDSQEGRQRNRRVEIIIYKGSD</sequence>
<protein>
    <submittedName>
        <fullName evidence="7">OmpA family protein</fullName>
    </submittedName>
</protein>
<dbReference type="RefSeq" id="WP_209146068.1">
    <property type="nucleotide sequence ID" value="NZ_JAGHKP010000002.1"/>
</dbReference>
<dbReference type="InterPro" id="IPR006664">
    <property type="entry name" value="OMP_bac"/>
</dbReference>
<dbReference type="InterPro" id="IPR006665">
    <property type="entry name" value="OmpA-like"/>
</dbReference>
<name>A0ABS3YEK8_9BACT</name>
<keyword evidence="2 4" id="KW-0472">Membrane</keyword>
<dbReference type="PANTHER" id="PTHR30329:SF21">
    <property type="entry name" value="LIPOPROTEIN YIAD-RELATED"/>
    <property type="match status" value="1"/>
</dbReference>
<dbReference type="Pfam" id="PF00691">
    <property type="entry name" value="OmpA"/>
    <property type="match status" value="2"/>
</dbReference>
<keyword evidence="5" id="KW-0732">Signal</keyword>
<evidence type="ECO:0000256" key="2">
    <source>
        <dbReference type="ARBA" id="ARBA00023136"/>
    </source>
</evidence>
<accession>A0ABS3YEK8</accession>